<evidence type="ECO:0008006" key="3">
    <source>
        <dbReference type="Google" id="ProtNLM"/>
    </source>
</evidence>
<proteinExistence type="predicted"/>
<evidence type="ECO:0000313" key="2">
    <source>
        <dbReference type="Proteomes" id="UP000192917"/>
    </source>
</evidence>
<organism evidence="1 2">
    <name type="scientific">Tistlia consotensis USBA 355</name>
    <dbReference type="NCBI Taxonomy" id="560819"/>
    <lineage>
        <taxon>Bacteria</taxon>
        <taxon>Pseudomonadati</taxon>
        <taxon>Pseudomonadota</taxon>
        <taxon>Alphaproteobacteria</taxon>
        <taxon>Rhodospirillales</taxon>
        <taxon>Rhodovibrionaceae</taxon>
        <taxon>Tistlia</taxon>
    </lineage>
</organism>
<accession>A0A1Y6CDA4</accession>
<keyword evidence="2" id="KW-1185">Reference proteome</keyword>
<dbReference type="EMBL" id="FWZX01000017">
    <property type="protein sequence ID" value="SMF49057.1"/>
    <property type="molecule type" value="Genomic_DNA"/>
</dbReference>
<reference evidence="1 2" key="1">
    <citation type="submission" date="2017-04" db="EMBL/GenBank/DDBJ databases">
        <authorList>
            <person name="Afonso C.L."/>
            <person name="Miller P.J."/>
            <person name="Scott M.A."/>
            <person name="Spackman E."/>
            <person name="Goraichik I."/>
            <person name="Dimitrov K.M."/>
            <person name="Suarez D.L."/>
            <person name="Swayne D.E."/>
        </authorList>
    </citation>
    <scope>NUCLEOTIDE SEQUENCE [LARGE SCALE GENOMIC DNA]</scope>
    <source>
        <strain evidence="1 2">USBA 355</strain>
    </source>
</reference>
<dbReference type="RefSeq" id="WP_085124359.1">
    <property type="nucleotide sequence ID" value="NZ_FWZX01000017.1"/>
</dbReference>
<name>A0A1Y6CDA4_9PROT</name>
<evidence type="ECO:0000313" key="1">
    <source>
        <dbReference type="EMBL" id="SMF49057.1"/>
    </source>
</evidence>
<sequence length="176" mass="18879">MVVTRTVGAYKDPALPAPLEVPEGEAWLSRLTALEPGCALTLEAAARTLCPHDAVPDRCYRRVVLQLDRGAAANPDLAGLLAQGAAQLDGLQPLAFAELSEGGRVAALRQVEGGPFFRAIQRGTVRHLYDDREVWALFGYEGSAHQLGGYRERGFADLAWLADPPKAICEGEGDLT</sequence>
<gene>
    <name evidence="1" type="ORF">SAMN05428998_117134</name>
</gene>
<dbReference type="STRING" id="560819.SAMN05428998_117134"/>
<protein>
    <recommendedName>
        <fullName evidence="3">Gluconate 2-dehydrogenase subunit 3</fullName>
    </recommendedName>
</protein>
<dbReference type="Proteomes" id="UP000192917">
    <property type="component" value="Unassembled WGS sequence"/>
</dbReference>
<dbReference type="AlphaFoldDB" id="A0A1Y6CDA4"/>